<dbReference type="EMBL" id="FZMO01000097">
    <property type="protein sequence ID" value="SNQ47378.1"/>
    <property type="molecule type" value="Genomic_DNA"/>
</dbReference>
<dbReference type="Pfam" id="PF04545">
    <property type="entry name" value="Sigma70_r4"/>
    <property type="match status" value="1"/>
</dbReference>
<evidence type="ECO:0000259" key="7">
    <source>
        <dbReference type="Pfam" id="PF04542"/>
    </source>
</evidence>
<dbReference type="PANTHER" id="PTHR43133">
    <property type="entry name" value="RNA POLYMERASE ECF-TYPE SIGMA FACTO"/>
    <property type="match status" value="1"/>
</dbReference>
<dbReference type="Gene3D" id="1.10.10.10">
    <property type="entry name" value="Winged helix-like DNA-binding domain superfamily/Winged helix DNA-binding domain"/>
    <property type="match status" value="1"/>
</dbReference>
<dbReference type="InterPro" id="IPR014284">
    <property type="entry name" value="RNA_pol_sigma-70_dom"/>
</dbReference>
<feature type="domain" description="RNA polymerase sigma-70 region 4" evidence="8">
    <location>
        <begin position="169"/>
        <end position="214"/>
    </location>
</feature>
<dbReference type="Pfam" id="PF04542">
    <property type="entry name" value="Sigma70_r2"/>
    <property type="match status" value="1"/>
</dbReference>
<dbReference type="PANTHER" id="PTHR43133:SF57">
    <property type="entry name" value="RNA POLYMERASE SIGMA-70 FACTOR"/>
    <property type="match status" value="1"/>
</dbReference>
<protein>
    <submittedName>
        <fullName evidence="9">RNA polymerase, sigma-24 subunit, ECF subfamily</fullName>
    </submittedName>
</protein>
<organism evidence="9 10">
    <name type="scientific">Frankia canadensis</name>
    <dbReference type="NCBI Taxonomy" id="1836972"/>
    <lineage>
        <taxon>Bacteria</taxon>
        <taxon>Bacillati</taxon>
        <taxon>Actinomycetota</taxon>
        <taxon>Actinomycetes</taxon>
        <taxon>Frankiales</taxon>
        <taxon>Frankiaceae</taxon>
        <taxon>Frankia</taxon>
    </lineage>
</organism>
<evidence type="ECO:0000259" key="8">
    <source>
        <dbReference type="Pfam" id="PF04545"/>
    </source>
</evidence>
<dbReference type="InterPro" id="IPR013324">
    <property type="entry name" value="RNA_pol_sigma_r3/r4-like"/>
</dbReference>
<dbReference type="GO" id="GO:0003677">
    <property type="term" value="F:DNA binding"/>
    <property type="evidence" value="ECO:0007669"/>
    <property type="project" value="UniProtKB-KW"/>
</dbReference>
<dbReference type="Gene3D" id="1.10.1740.10">
    <property type="match status" value="1"/>
</dbReference>
<name>A0A2I2KNY1_9ACTN</name>
<dbReference type="NCBIfam" id="TIGR02937">
    <property type="entry name" value="sigma70-ECF"/>
    <property type="match status" value="1"/>
</dbReference>
<dbReference type="SUPFAM" id="SSF88946">
    <property type="entry name" value="Sigma2 domain of RNA polymerase sigma factors"/>
    <property type="match status" value="1"/>
</dbReference>
<dbReference type="InterPro" id="IPR036388">
    <property type="entry name" value="WH-like_DNA-bd_sf"/>
</dbReference>
<proteinExistence type="inferred from homology"/>
<evidence type="ECO:0000256" key="2">
    <source>
        <dbReference type="ARBA" id="ARBA00023015"/>
    </source>
</evidence>
<keyword evidence="2" id="KW-0805">Transcription regulation</keyword>
<dbReference type="SUPFAM" id="SSF88659">
    <property type="entry name" value="Sigma3 and sigma4 domains of RNA polymerase sigma factors"/>
    <property type="match status" value="1"/>
</dbReference>
<accession>A0A2I2KNY1</accession>
<feature type="region of interest" description="Disordered" evidence="6">
    <location>
        <begin position="1"/>
        <end position="35"/>
    </location>
</feature>
<feature type="domain" description="RNA polymerase sigma-70 region 2" evidence="7">
    <location>
        <begin position="56"/>
        <end position="120"/>
    </location>
</feature>
<evidence type="ECO:0000313" key="9">
    <source>
        <dbReference type="EMBL" id="SNQ47378.1"/>
    </source>
</evidence>
<evidence type="ECO:0000256" key="5">
    <source>
        <dbReference type="ARBA" id="ARBA00023163"/>
    </source>
</evidence>
<keyword evidence="3" id="KW-0731">Sigma factor</keyword>
<keyword evidence="10" id="KW-1185">Reference proteome</keyword>
<evidence type="ECO:0000256" key="3">
    <source>
        <dbReference type="ARBA" id="ARBA00023082"/>
    </source>
</evidence>
<dbReference type="GO" id="GO:0006352">
    <property type="term" value="P:DNA-templated transcription initiation"/>
    <property type="evidence" value="ECO:0007669"/>
    <property type="project" value="InterPro"/>
</dbReference>
<dbReference type="InterPro" id="IPR007630">
    <property type="entry name" value="RNA_pol_sigma70_r4"/>
</dbReference>
<dbReference type="Proteomes" id="UP000234331">
    <property type="component" value="Unassembled WGS sequence"/>
</dbReference>
<evidence type="ECO:0000256" key="4">
    <source>
        <dbReference type="ARBA" id="ARBA00023125"/>
    </source>
</evidence>
<evidence type="ECO:0000256" key="1">
    <source>
        <dbReference type="ARBA" id="ARBA00010641"/>
    </source>
</evidence>
<feature type="region of interest" description="Disordered" evidence="6">
    <location>
        <begin position="136"/>
        <end position="162"/>
    </location>
</feature>
<comment type="similarity">
    <text evidence="1">Belongs to the sigma-70 factor family. ECF subfamily.</text>
</comment>
<gene>
    <name evidence="9" type="ORF">FRACA_1860004</name>
</gene>
<evidence type="ECO:0000256" key="6">
    <source>
        <dbReference type="SAM" id="MobiDB-lite"/>
    </source>
</evidence>
<dbReference type="CDD" id="cd06171">
    <property type="entry name" value="Sigma70_r4"/>
    <property type="match status" value="1"/>
</dbReference>
<dbReference type="GO" id="GO:0016987">
    <property type="term" value="F:sigma factor activity"/>
    <property type="evidence" value="ECO:0007669"/>
    <property type="project" value="UniProtKB-KW"/>
</dbReference>
<reference evidence="9 10" key="1">
    <citation type="submission" date="2017-06" db="EMBL/GenBank/DDBJ databases">
        <authorList>
            <person name="Kim H.J."/>
            <person name="Triplett B.A."/>
        </authorList>
    </citation>
    <scope>NUCLEOTIDE SEQUENCE [LARGE SCALE GENOMIC DNA]</scope>
    <source>
        <strain evidence="9">FRACA_ARgP5</strain>
    </source>
</reference>
<keyword evidence="4" id="KW-0238">DNA-binding</keyword>
<keyword evidence="5" id="KW-0804">Transcription</keyword>
<sequence length="224" mass="23897">MIGDARRGRRMPGAAHASAEGPPAPGGDASAVPGAEAGPRLRVVGTEDVYPNWDAIYRDNIDRIYRLMYAKVGNRADAEDLTAEVFLTALRPLRVSASVGEVRAYLLAVARTTLAAHWRRTLGIVVTTLDGEQLEAAAGQSRETTPDAGGGSSTAGPADGQAPQAETILAGLSPRDERILRLRFLESRSIREAAAELGVTVANAKVLQHRALRRAAELTRRREA</sequence>
<dbReference type="InterPro" id="IPR007627">
    <property type="entry name" value="RNA_pol_sigma70_r2"/>
</dbReference>
<dbReference type="InterPro" id="IPR039425">
    <property type="entry name" value="RNA_pol_sigma-70-like"/>
</dbReference>
<dbReference type="InterPro" id="IPR013325">
    <property type="entry name" value="RNA_pol_sigma_r2"/>
</dbReference>
<evidence type="ECO:0000313" key="10">
    <source>
        <dbReference type="Proteomes" id="UP000234331"/>
    </source>
</evidence>
<dbReference type="AlphaFoldDB" id="A0A2I2KNY1"/>